<keyword evidence="5" id="KW-0732">Signal</keyword>
<dbReference type="InterPro" id="IPR029058">
    <property type="entry name" value="AB_hydrolase_fold"/>
</dbReference>
<dbReference type="AlphaFoldDB" id="A0A6A2X9R9"/>
<evidence type="ECO:0000256" key="4">
    <source>
        <dbReference type="ARBA" id="ARBA00022670"/>
    </source>
</evidence>
<name>A0A6A2X9R9_HIBSY</name>
<evidence type="ECO:0000256" key="1">
    <source>
        <dbReference type="ARBA" id="ARBA00004613"/>
    </source>
</evidence>
<dbReference type="EMBL" id="VEPZ02001462">
    <property type="protein sequence ID" value="KAE8671808.1"/>
    <property type="molecule type" value="Genomic_DNA"/>
</dbReference>
<keyword evidence="9" id="KW-1185">Reference proteome</keyword>
<dbReference type="SUPFAM" id="SSF53474">
    <property type="entry name" value="alpha/beta-Hydrolases"/>
    <property type="match status" value="1"/>
</dbReference>
<dbReference type="FunFam" id="3.40.50.11320:FF:000002">
    <property type="entry name" value="Carboxypeptidase"/>
    <property type="match status" value="1"/>
</dbReference>
<comment type="caution">
    <text evidence="8">The sequence shown here is derived from an EMBL/GenBank/DDBJ whole genome shotgun (WGS) entry which is preliminary data.</text>
</comment>
<reference evidence="8" key="1">
    <citation type="submission" date="2019-09" db="EMBL/GenBank/DDBJ databases">
        <title>Draft genome information of white flower Hibiscus syriacus.</title>
        <authorList>
            <person name="Kim Y.-M."/>
        </authorList>
    </citation>
    <scope>NUCLEOTIDE SEQUENCE [LARGE SCALE GENOMIC DNA]</scope>
    <source>
        <strain evidence="8">YM2019G1</strain>
    </source>
</reference>
<evidence type="ECO:0000256" key="6">
    <source>
        <dbReference type="ARBA" id="ARBA00023157"/>
    </source>
</evidence>
<dbReference type="Pfam" id="PF00450">
    <property type="entry name" value="Peptidase_S10"/>
    <property type="match status" value="1"/>
</dbReference>
<evidence type="ECO:0000256" key="7">
    <source>
        <dbReference type="ARBA" id="ARBA00023180"/>
    </source>
</evidence>
<keyword evidence="4" id="KW-0645">Protease</keyword>
<evidence type="ECO:0000256" key="3">
    <source>
        <dbReference type="ARBA" id="ARBA00022645"/>
    </source>
</evidence>
<proteinExistence type="inferred from homology"/>
<evidence type="ECO:0000313" key="8">
    <source>
        <dbReference type="EMBL" id="KAE8671808.1"/>
    </source>
</evidence>
<dbReference type="GO" id="GO:0006508">
    <property type="term" value="P:proteolysis"/>
    <property type="evidence" value="ECO:0007669"/>
    <property type="project" value="UniProtKB-KW"/>
</dbReference>
<keyword evidence="3" id="KW-0121">Carboxypeptidase</keyword>
<comment type="subcellular location">
    <subcellularLocation>
        <location evidence="1">Secreted</location>
    </subcellularLocation>
</comment>
<protein>
    <submittedName>
        <fullName evidence="8">Uncharacterized protein</fullName>
    </submittedName>
</protein>
<evidence type="ECO:0000313" key="9">
    <source>
        <dbReference type="Proteomes" id="UP000436088"/>
    </source>
</evidence>
<keyword evidence="7" id="KW-0325">Glycoprotein</keyword>
<accession>A0A6A2X9R9</accession>
<dbReference type="InterPro" id="IPR001563">
    <property type="entry name" value="Peptidase_S10"/>
</dbReference>
<evidence type="ECO:0000256" key="2">
    <source>
        <dbReference type="ARBA" id="ARBA00009431"/>
    </source>
</evidence>
<dbReference type="Proteomes" id="UP000436088">
    <property type="component" value="Unassembled WGS sequence"/>
</dbReference>
<dbReference type="GO" id="GO:0004185">
    <property type="term" value="F:serine-type carboxypeptidase activity"/>
    <property type="evidence" value="ECO:0007669"/>
    <property type="project" value="InterPro"/>
</dbReference>
<sequence length="100" mass="10918">MANGIRIWLCSGDLDSTVLVTSTRYAINKLKFPIKTAWRPLSTDEVGGYVVEYNSLTFVTARGTGHLDPSYQPARALAMISSFLGGAMPLPVSIQNKRRG</sequence>
<comment type="similarity">
    <text evidence="2">Belongs to the peptidase S10 family.</text>
</comment>
<gene>
    <name evidence="8" type="ORF">F3Y22_tig00111917pilonHSYRG00081</name>
</gene>
<dbReference type="Gene3D" id="3.40.50.11320">
    <property type="match status" value="1"/>
</dbReference>
<dbReference type="GO" id="GO:0005576">
    <property type="term" value="C:extracellular region"/>
    <property type="evidence" value="ECO:0007669"/>
    <property type="project" value="UniProtKB-SubCell"/>
</dbReference>
<evidence type="ECO:0000256" key="5">
    <source>
        <dbReference type="ARBA" id="ARBA00022729"/>
    </source>
</evidence>
<keyword evidence="6" id="KW-1015">Disulfide bond</keyword>
<organism evidence="8 9">
    <name type="scientific">Hibiscus syriacus</name>
    <name type="common">Rose of Sharon</name>
    <dbReference type="NCBI Taxonomy" id="106335"/>
    <lineage>
        <taxon>Eukaryota</taxon>
        <taxon>Viridiplantae</taxon>
        <taxon>Streptophyta</taxon>
        <taxon>Embryophyta</taxon>
        <taxon>Tracheophyta</taxon>
        <taxon>Spermatophyta</taxon>
        <taxon>Magnoliopsida</taxon>
        <taxon>eudicotyledons</taxon>
        <taxon>Gunneridae</taxon>
        <taxon>Pentapetalae</taxon>
        <taxon>rosids</taxon>
        <taxon>malvids</taxon>
        <taxon>Malvales</taxon>
        <taxon>Malvaceae</taxon>
        <taxon>Malvoideae</taxon>
        <taxon>Hibiscus</taxon>
    </lineage>
</organism>
<keyword evidence="4" id="KW-0378">Hydrolase</keyword>